<reference evidence="3" key="1">
    <citation type="submission" date="2015-07" db="EMBL/GenBank/DDBJ databases">
        <title>Complete genome sequence and phylogenetic analysis of Limnochorda pilosa.</title>
        <authorList>
            <person name="Watanabe M."/>
            <person name="Kojima H."/>
            <person name="Fukui M."/>
        </authorList>
    </citation>
    <scope>NUCLEOTIDE SEQUENCE [LARGE SCALE GENOMIC DNA]</scope>
    <source>
        <strain evidence="3">HC45</strain>
    </source>
</reference>
<dbReference type="PANTHER" id="PTHR43685:SF2">
    <property type="entry name" value="GLYCOSYLTRANSFERASE 2-LIKE DOMAIN-CONTAINING PROTEIN"/>
    <property type="match status" value="1"/>
</dbReference>
<keyword evidence="2" id="KW-0808">Transferase</keyword>
<accession>A0A0K2SLU8</accession>
<dbReference type="RefSeq" id="WP_082726183.1">
    <property type="nucleotide sequence ID" value="NZ_AP014924.1"/>
</dbReference>
<feature type="domain" description="Glycosyltransferase 2-like" evidence="1">
    <location>
        <begin position="11"/>
        <end position="134"/>
    </location>
</feature>
<dbReference type="InterPro" id="IPR029044">
    <property type="entry name" value="Nucleotide-diphossugar_trans"/>
</dbReference>
<dbReference type="PANTHER" id="PTHR43685">
    <property type="entry name" value="GLYCOSYLTRANSFERASE"/>
    <property type="match status" value="1"/>
</dbReference>
<evidence type="ECO:0000313" key="3">
    <source>
        <dbReference type="Proteomes" id="UP000065807"/>
    </source>
</evidence>
<dbReference type="Gene3D" id="3.90.550.10">
    <property type="entry name" value="Spore Coat Polysaccharide Biosynthesis Protein SpsA, Chain A"/>
    <property type="match status" value="1"/>
</dbReference>
<dbReference type="KEGG" id="lpil:LIP_2252"/>
<dbReference type="SUPFAM" id="SSF53448">
    <property type="entry name" value="Nucleotide-diphospho-sugar transferases"/>
    <property type="match status" value="1"/>
</dbReference>
<proteinExistence type="predicted"/>
<dbReference type="Pfam" id="PF00535">
    <property type="entry name" value="Glycos_transf_2"/>
    <property type="match status" value="1"/>
</dbReference>
<gene>
    <name evidence="2" type="ORF">LIP_2252</name>
</gene>
<keyword evidence="3" id="KW-1185">Reference proteome</keyword>
<dbReference type="AlphaFoldDB" id="A0A0K2SLU8"/>
<dbReference type="Proteomes" id="UP000065807">
    <property type="component" value="Chromosome"/>
</dbReference>
<evidence type="ECO:0000259" key="1">
    <source>
        <dbReference type="Pfam" id="PF00535"/>
    </source>
</evidence>
<dbReference type="InterPro" id="IPR001173">
    <property type="entry name" value="Glyco_trans_2-like"/>
</dbReference>
<dbReference type="InterPro" id="IPR050834">
    <property type="entry name" value="Glycosyltransf_2"/>
</dbReference>
<dbReference type="STRING" id="1555112.LIP_2252"/>
<sequence length="293" mass="32761">MRNLRRRKNVSLIVATRNRSEQLATLFASLRGQSHRQFSVIVVDQSDNLKASLTRRVCETYTSVFDIVYLRCDRTGLSVARNVGLARQQGDIVGFPDDDCWYDQWVLESVVRWFDDHPSYGFVQGAYTEPGLANPAFPNRPREITLWHPMAHSVGLFVRRAALERSNARFDESVGAGTLLPTSEELDLVLGLLEAGIKGRYDPKIIVNHRIKRGLGSEKQALAAIRARNYVYAKHVRAGAGQVVIQILARLLKYSARAAVSSRGRRELGAIIGGCGDAWHARGRIRVTSKAHQ</sequence>
<evidence type="ECO:0000313" key="2">
    <source>
        <dbReference type="EMBL" id="BAS28093.1"/>
    </source>
</evidence>
<protein>
    <submittedName>
        <fullName evidence="2">Glycosyl transferase</fullName>
    </submittedName>
</protein>
<dbReference type="GO" id="GO:0016740">
    <property type="term" value="F:transferase activity"/>
    <property type="evidence" value="ECO:0007669"/>
    <property type="project" value="UniProtKB-KW"/>
</dbReference>
<dbReference type="CDD" id="cd00761">
    <property type="entry name" value="Glyco_tranf_GTA_type"/>
    <property type="match status" value="1"/>
</dbReference>
<organism evidence="2 3">
    <name type="scientific">Limnochorda pilosa</name>
    <dbReference type="NCBI Taxonomy" id="1555112"/>
    <lineage>
        <taxon>Bacteria</taxon>
        <taxon>Bacillati</taxon>
        <taxon>Bacillota</taxon>
        <taxon>Limnochordia</taxon>
        <taxon>Limnochordales</taxon>
        <taxon>Limnochordaceae</taxon>
        <taxon>Limnochorda</taxon>
    </lineage>
</organism>
<reference evidence="3" key="2">
    <citation type="journal article" date="2016" name="Int. J. Syst. Evol. Microbiol.">
        <title>Complete genome sequence and cell structure of Limnochorda pilosa, a Gram-negative spore-former within the phylum Firmicutes.</title>
        <authorList>
            <person name="Watanabe M."/>
            <person name="Kojima H."/>
            <person name="Fukui M."/>
        </authorList>
    </citation>
    <scope>NUCLEOTIDE SEQUENCE [LARGE SCALE GENOMIC DNA]</scope>
    <source>
        <strain evidence="3">HC45</strain>
    </source>
</reference>
<name>A0A0K2SLU8_LIMPI</name>
<dbReference type="EMBL" id="AP014924">
    <property type="protein sequence ID" value="BAS28093.1"/>
    <property type="molecule type" value="Genomic_DNA"/>
</dbReference>